<reference evidence="5" key="2">
    <citation type="submission" date="2020-09" db="EMBL/GenBank/DDBJ databases">
        <authorList>
            <person name="Sun Q."/>
            <person name="Zhou Y."/>
        </authorList>
    </citation>
    <scope>NUCLEOTIDE SEQUENCE</scope>
    <source>
        <strain evidence="5">CGMCC 1.8984</strain>
    </source>
</reference>
<comment type="caution">
    <text evidence="5">The sequence shown here is derived from an EMBL/GenBank/DDBJ whole genome shotgun (WGS) entry which is preliminary data.</text>
</comment>
<dbReference type="SUPFAM" id="SSF51735">
    <property type="entry name" value="NAD(P)-binding Rossmann-fold domains"/>
    <property type="match status" value="1"/>
</dbReference>
<dbReference type="EMBL" id="BMMD01000012">
    <property type="protein sequence ID" value="GGJ83403.1"/>
    <property type="molecule type" value="Genomic_DNA"/>
</dbReference>
<name>A0A917PL08_9MICO</name>
<keyword evidence="3" id="KW-0520">NAD</keyword>
<keyword evidence="2" id="KW-0560">Oxidoreductase</keyword>
<dbReference type="InterPro" id="IPR001509">
    <property type="entry name" value="Epimerase_deHydtase"/>
</dbReference>
<dbReference type="PANTHER" id="PTHR43103">
    <property type="entry name" value="NUCLEOSIDE-DIPHOSPHATE-SUGAR EPIMERASE"/>
    <property type="match status" value="1"/>
</dbReference>
<dbReference type="AlphaFoldDB" id="A0A917PL08"/>
<accession>A0A917PL08</accession>
<evidence type="ECO:0000259" key="4">
    <source>
        <dbReference type="Pfam" id="PF01370"/>
    </source>
</evidence>
<dbReference type="Proteomes" id="UP000636956">
    <property type="component" value="Unassembled WGS sequence"/>
</dbReference>
<keyword evidence="6" id="KW-1185">Reference proteome</keyword>
<evidence type="ECO:0000256" key="1">
    <source>
        <dbReference type="ARBA" id="ARBA00007637"/>
    </source>
</evidence>
<protein>
    <submittedName>
        <fullName evidence="5">3-beta hydroxysteroid dehydrogenase</fullName>
    </submittedName>
</protein>
<dbReference type="Gene3D" id="3.40.50.720">
    <property type="entry name" value="NAD(P)-binding Rossmann-like Domain"/>
    <property type="match status" value="1"/>
</dbReference>
<dbReference type="GO" id="GO:0016491">
    <property type="term" value="F:oxidoreductase activity"/>
    <property type="evidence" value="ECO:0007669"/>
    <property type="project" value="UniProtKB-KW"/>
</dbReference>
<dbReference type="PANTHER" id="PTHR43103:SF5">
    <property type="entry name" value="4-EPIMERASE, PUTATIVE (AFU_ORTHOLOGUE AFUA_7G00360)-RELATED"/>
    <property type="match status" value="1"/>
</dbReference>
<evidence type="ECO:0000313" key="5">
    <source>
        <dbReference type="EMBL" id="GGJ83403.1"/>
    </source>
</evidence>
<proteinExistence type="inferred from homology"/>
<evidence type="ECO:0000313" key="6">
    <source>
        <dbReference type="Proteomes" id="UP000636956"/>
    </source>
</evidence>
<evidence type="ECO:0000256" key="2">
    <source>
        <dbReference type="ARBA" id="ARBA00023002"/>
    </source>
</evidence>
<dbReference type="InterPro" id="IPR036291">
    <property type="entry name" value="NAD(P)-bd_dom_sf"/>
</dbReference>
<dbReference type="Pfam" id="PF01370">
    <property type="entry name" value="Epimerase"/>
    <property type="match status" value="1"/>
</dbReference>
<reference evidence="5" key="1">
    <citation type="journal article" date="2014" name="Int. J. Syst. Evol. Microbiol.">
        <title>Complete genome sequence of Corynebacterium casei LMG S-19264T (=DSM 44701T), isolated from a smear-ripened cheese.</title>
        <authorList>
            <consortium name="US DOE Joint Genome Institute (JGI-PGF)"/>
            <person name="Walter F."/>
            <person name="Albersmeier A."/>
            <person name="Kalinowski J."/>
            <person name="Ruckert C."/>
        </authorList>
    </citation>
    <scope>NUCLEOTIDE SEQUENCE</scope>
    <source>
        <strain evidence="5">CGMCC 1.8984</strain>
    </source>
</reference>
<gene>
    <name evidence="5" type="primary">cdh</name>
    <name evidence="5" type="ORF">GCM10011372_22170</name>
</gene>
<organism evidence="5 6">
    <name type="scientific">Agromyces bauzanensis</name>
    <dbReference type="NCBI Taxonomy" id="1308924"/>
    <lineage>
        <taxon>Bacteria</taxon>
        <taxon>Bacillati</taxon>
        <taxon>Actinomycetota</taxon>
        <taxon>Actinomycetes</taxon>
        <taxon>Micrococcales</taxon>
        <taxon>Microbacteriaceae</taxon>
        <taxon>Agromyces</taxon>
    </lineage>
</organism>
<sequence>MLVTGGGGLVGSAVVRRLLNVGHPVTMISRSSQTAPEGVRVVRGDIRDPDVVTAALADVDAVAHLAGIPNAWDAAPEQVFANNAEATFTLLWRAAEAGVRRFAVAGSVNATGLIMNPRRHLPDRFPVDERTIGEIADPYSLSKRVDELTAEAVAARFAATIVVLRLPLVVPPADAEGLLAYQAERSAQCAGDGWGWLDSRDAAEAFRLALTRPLSGCHTLQVAAKTVFSTTPTEELIRTFAPGVQRATAYPGRTAPIDTTLAERILGFVPRYDEPGQEDS</sequence>
<comment type="similarity">
    <text evidence="1">Belongs to the NAD(P)-dependent epimerase/dehydratase family.</text>
</comment>
<feature type="domain" description="NAD-dependent epimerase/dehydratase" evidence="4">
    <location>
        <begin position="1"/>
        <end position="216"/>
    </location>
</feature>
<evidence type="ECO:0000256" key="3">
    <source>
        <dbReference type="ARBA" id="ARBA00023027"/>
    </source>
</evidence>